<keyword evidence="1" id="KW-1133">Transmembrane helix</keyword>
<accession>A0A9W4UPL9</accession>
<evidence type="ECO:0000313" key="3">
    <source>
        <dbReference type="Proteomes" id="UP001152607"/>
    </source>
</evidence>
<keyword evidence="3" id="KW-1185">Reference proteome</keyword>
<evidence type="ECO:0000313" key="2">
    <source>
        <dbReference type="EMBL" id="CAI6340613.1"/>
    </source>
</evidence>
<keyword evidence="1" id="KW-0472">Membrane</keyword>
<dbReference type="Proteomes" id="UP001152607">
    <property type="component" value="Unassembled WGS sequence"/>
</dbReference>
<dbReference type="EMBL" id="CAOQHR010000010">
    <property type="protein sequence ID" value="CAI6340613.1"/>
    <property type="molecule type" value="Genomic_DNA"/>
</dbReference>
<gene>
    <name evidence="2" type="ORF">PDIGIT_LOCUS13795</name>
</gene>
<dbReference type="AlphaFoldDB" id="A0A9W4UPL9"/>
<dbReference type="OrthoDB" id="5428890at2759"/>
<organism evidence="2 3">
    <name type="scientific">Periconia digitata</name>
    <dbReference type="NCBI Taxonomy" id="1303443"/>
    <lineage>
        <taxon>Eukaryota</taxon>
        <taxon>Fungi</taxon>
        <taxon>Dikarya</taxon>
        <taxon>Ascomycota</taxon>
        <taxon>Pezizomycotina</taxon>
        <taxon>Dothideomycetes</taxon>
        <taxon>Pleosporomycetidae</taxon>
        <taxon>Pleosporales</taxon>
        <taxon>Massarineae</taxon>
        <taxon>Periconiaceae</taxon>
        <taxon>Periconia</taxon>
    </lineage>
</organism>
<sequence length="389" mass="44812">MSEDSTMASLVVPQPCREDLFSKSSPTRLLNMDKDSKCRLINAFWPHLRLTPPDLIDEEYSDFFYFLGKTLLSLYPHLEKFAARDLPDLFLDIHTLRDRRHSTKQELIPELRQRYSDSSDSDVARSMELAVRLWLGINVCSRQLIVGPRNGRDSLVEWADAHTLDQMVRSQFVPHQTRWSSRNSPLDDSFTVVNLKSICRLNIRWTDSLVDHLKLEGPRGHRSLTIYRHKISLINHRKGSDSTIMPPDVLDEALRTLDLLFPFGDPKTEAFLKDEKVQFWAVAPRELPRATETDDFHHWRNNMVALASLFNGPPETIVQTLLDTRNLPQFATLWVAIFGVFLLTILFGILTTVFSIKQYRIAIKSYELSLAMACQQTATPLPLFCTKLD</sequence>
<name>A0A9W4UPL9_9PLEO</name>
<reference evidence="2" key="1">
    <citation type="submission" date="2023-01" db="EMBL/GenBank/DDBJ databases">
        <authorList>
            <person name="Van Ghelder C."/>
            <person name="Rancurel C."/>
        </authorList>
    </citation>
    <scope>NUCLEOTIDE SEQUENCE</scope>
    <source>
        <strain evidence="2">CNCM I-4278</strain>
    </source>
</reference>
<evidence type="ECO:0000256" key="1">
    <source>
        <dbReference type="SAM" id="Phobius"/>
    </source>
</evidence>
<keyword evidence="1" id="KW-0812">Transmembrane</keyword>
<feature type="transmembrane region" description="Helical" evidence="1">
    <location>
        <begin position="333"/>
        <end position="356"/>
    </location>
</feature>
<proteinExistence type="predicted"/>
<protein>
    <submittedName>
        <fullName evidence="2">Uncharacterized protein</fullName>
    </submittedName>
</protein>
<comment type="caution">
    <text evidence="2">The sequence shown here is derived from an EMBL/GenBank/DDBJ whole genome shotgun (WGS) entry which is preliminary data.</text>
</comment>